<reference evidence="2" key="1">
    <citation type="submission" date="2021-04" db="EMBL/GenBank/DDBJ databases">
        <title>Genome sequence of Serratia sp. arafor3.</title>
        <authorList>
            <person name="Besaury L."/>
        </authorList>
    </citation>
    <scope>NUCLEOTIDE SEQUENCE</scope>
    <source>
        <strain evidence="2">Arafor3</strain>
    </source>
</reference>
<keyword evidence="3" id="KW-1185">Reference proteome</keyword>
<dbReference type="Pfam" id="PF01182">
    <property type="entry name" value="Glucosamine_iso"/>
    <property type="match status" value="1"/>
</dbReference>
<name>A0ABT0KGE6_9GAMM</name>
<gene>
    <name evidence="2" type="ORF">KAJ71_18990</name>
</gene>
<dbReference type="GO" id="GO:0017057">
    <property type="term" value="F:6-phosphogluconolactonase activity"/>
    <property type="evidence" value="ECO:0007669"/>
    <property type="project" value="UniProtKB-EC"/>
</dbReference>
<evidence type="ECO:0000313" key="2">
    <source>
        <dbReference type="EMBL" id="MCL1031086.1"/>
    </source>
</evidence>
<keyword evidence="2" id="KW-0378">Hydrolase</keyword>
<dbReference type="EMBL" id="JAGQDC010000018">
    <property type="protein sequence ID" value="MCL1031086.1"/>
    <property type="molecule type" value="Genomic_DNA"/>
</dbReference>
<dbReference type="InterPro" id="IPR037171">
    <property type="entry name" value="NagB/RpiA_transferase-like"/>
</dbReference>
<proteinExistence type="predicted"/>
<dbReference type="RefSeq" id="WP_248947121.1">
    <property type="nucleotide sequence ID" value="NZ_CBCSGY010000031.1"/>
</dbReference>
<accession>A0ABT0KGE6</accession>
<dbReference type="PANTHER" id="PTHR42892">
    <property type="entry name" value="GLUCOSAMINE-6-PHOSPHATE DEAMINASE-LIKE PROTEIN BT_0258-RELATED"/>
    <property type="match status" value="1"/>
</dbReference>
<dbReference type="CDD" id="cd01399">
    <property type="entry name" value="GlcN6P_deaminase"/>
    <property type="match status" value="1"/>
</dbReference>
<organism evidence="2 3">
    <name type="scientific">Serratia silvae</name>
    <dbReference type="NCBI Taxonomy" id="2824122"/>
    <lineage>
        <taxon>Bacteria</taxon>
        <taxon>Pseudomonadati</taxon>
        <taxon>Pseudomonadota</taxon>
        <taxon>Gammaproteobacteria</taxon>
        <taxon>Enterobacterales</taxon>
        <taxon>Yersiniaceae</taxon>
        <taxon>Serratia</taxon>
    </lineage>
</organism>
<dbReference type="PANTHER" id="PTHR42892:SF1">
    <property type="entry name" value="GLUCOSAMINE-6-PHOSPHATE ISOMERASE"/>
    <property type="match status" value="1"/>
</dbReference>
<evidence type="ECO:0000313" key="3">
    <source>
        <dbReference type="Proteomes" id="UP001165275"/>
    </source>
</evidence>
<dbReference type="SUPFAM" id="SSF100950">
    <property type="entry name" value="NagB/RpiA/CoA transferase-like"/>
    <property type="match status" value="1"/>
</dbReference>
<dbReference type="PROSITE" id="PS01161">
    <property type="entry name" value="GLC_GALNAC_ISOMERASE"/>
    <property type="match status" value="1"/>
</dbReference>
<dbReference type="EC" id="3.1.1.31" evidence="2"/>
<dbReference type="Proteomes" id="UP001165275">
    <property type="component" value="Unassembled WGS sequence"/>
</dbReference>
<dbReference type="InterPro" id="IPR004547">
    <property type="entry name" value="Glucosamine6P_isomerase"/>
</dbReference>
<dbReference type="Gene3D" id="3.40.50.1360">
    <property type="match status" value="1"/>
</dbReference>
<feature type="domain" description="Glucosamine/galactosamine-6-phosphate isomerase" evidence="1">
    <location>
        <begin position="10"/>
        <end position="221"/>
    </location>
</feature>
<protein>
    <submittedName>
        <fullName evidence="2">6-phosphogluconolactonase</fullName>
        <ecNumber evidence="2">3.1.1.31</ecNumber>
    </submittedName>
</protein>
<dbReference type="InterPro" id="IPR006148">
    <property type="entry name" value="Glc/Gal-6P_isomerase"/>
</dbReference>
<evidence type="ECO:0000259" key="1">
    <source>
        <dbReference type="Pfam" id="PF01182"/>
    </source>
</evidence>
<dbReference type="InterPro" id="IPR018321">
    <property type="entry name" value="Glucosamine6P_isomerase_CS"/>
</dbReference>
<dbReference type="InterPro" id="IPR052960">
    <property type="entry name" value="GlcN6P_deaminase-like"/>
</dbReference>
<sequence>MKIELFPDMEQLNQQAATHILQAMQQRTHFNFAPTGGATPLALYQLLIPHLRDNPSYQHVHYYTQDEVPFHPHENQTGAIYRHLQRHLFHPAGVPDERIHPLNGSSYRQADRQIAVEGGIDLLILGLGSDGHLAANLPGTPFDTEAHRIAVDRANPELMAVLAKEVGGMEFVPNAYFSLGLKSIMQAKNILLLVGGENKAAILQQALEGPLTESIPASLLRFHPACTLLADFAAASRLTA</sequence>
<comment type="caution">
    <text evidence="2">The sequence shown here is derived from an EMBL/GenBank/DDBJ whole genome shotgun (WGS) entry which is preliminary data.</text>
</comment>